<evidence type="ECO:0000259" key="3">
    <source>
        <dbReference type="Pfam" id="PF08338"/>
    </source>
</evidence>
<keyword evidence="5" id="KW-1185">Reference proteome</keyword>
<feature type="domain" description="DUF1731" evidence="3">
    <location>
        <begin position="394"/>
        <end position="442"/>
    </location>
</feature>
<dbReference type="SUPFAM" id="SSF55961">
    <property type="entry name" value="Bet v1-like"/>
    <property type="match status" value="1"/>
</dbReference>
<dbReference type="InterPro" id="IPR036291">
    <property type="entry name" value="NAD(P)-bd_dom_sf"/>
</dbReference>
<dbReference type="Gene3D" id="3.40.50.720">
    <property type="entry name" value="NAD(P)-binding Rossmann-like Domain"/>
    <property type="match status" value="1"/>
</dbReference>
<dbReference type="InterPro" id="IPR013549">
    <property type="entry name" value="DUF1731"/>
</dbReference>
<proteinExistence type="inferred from homology"/>
<protein>
    <submittedName>
        <fullName evidence="4">TIGR01777 family oxidoreductase</fullName>
    </submittedName>
</protein>
<dbReference type="PANTHER" id="PTHR11092:SF0">
    <property type="entry name" value="EPIMERASE FAMILY PROTEIN SDR39U1"/>
    <property type="match status" value="1"/>
</dbReference>
<dbReference type="PANTHER" id="PTHR11092">
    <property type="entry name" value="SUGAR NUCLEOTIDE EPIMERASE RELATED"/>
    <property type="match status" value="1"/>
</dbReference>
<reference evidence="4 5" key="1">
    <citation type="submission" date="2023-03" db="EMBL/GenBank/DDBJ databases">
        <title>Complete genome sequences of several Auritidibacter ignavus strains isolated from ear infections.</title>
        <authorList>
            <person name="Baehr T."/>
            <person name="Baumhoegger A.M."/>
        </authorList>
    </citation>
    <scope>NUCLEOTIDE SEQUENCE [LARGE SCALE GENOMIC DNA]</scope>
    <source>
        <strain evidence="4 5">BABAE-6</strain>
    </source>
</reference>
<comment type="similarity">
    <text evidence="1">Belongs to the NAD(P)-dependent epimerase/dehydratase family. SDR39U1 subfamily.</text>
</comment>
<dbReference type="RefSeq" id="WP_279674856.1">
    <property type="nucleotide sequence ID" value="NZ_CP122565.1"/>
</dbReference>
<feature type="domain" description="NAD-dependent epimerase/dehydratase" evidence="2">
    <location>
        <begin position="140"/>
        <end position="359"/>
    </location>
</feature>
<sequence length="445" mass="48322">MVEPPTNGLQPGSRTHLVHGAPWVDAVVSMVPGLQHLTPVGTSWVAEHTTLEPGVSFTDEMVSGPLACWEHIHRFVPSGTEETLVCDEITYEFPGDLREVLRLREEFEEQLERVFRHRSRVVAGDLNFHTDLALSRPLTIVIAGASGLVGTQLVALLTAAGHRVIRLQRRRGESRRLDADRFSWDPARHQLDSEVLEDADAVINLAGASIVGVMTEKHRNAIFASRVQTNSTLVAAMKRTTRAPASFITASASGFYGHDASPLSLVAEPITEDHPSGDDFLAAVCRQVEGIAREAEDLGIRTVAMRTGLVLSARGGLLATQLPLYFAGAGGPLGPGTMWMPWIGLDDLIQLYVWAVTHDSITGPLNAVAPAPVQQREFAEVLGEVITRPTRLPTPGWAPALVLGRQGNRELAMASARLSAEKALASGYRFRAETIDEAIRQIFGR</sequence>
<dbReference type="AlphaFoldDB" id="A0AAJ6DCT7"/>
<dbReference type="Pfam" id="PF08338">
    <property type="entry name" value="DUF1731"/>
    <property type="match status" value="1"/>
</dbReference>
<dbReference type="InterPro" id="IPR023393">
    <property type="entry name" value="START-like_dom_sf"/>
</dbReference>
<evidence type="ECO:0000259" key="2">
    <source>
        <dbReference type="Pfam" id="PF01370"/>
    </source>
</evidence>
<name>A0AAJ6DCT7_9MICC</name>
<dbReference type="InterPro" id="IPR001509">
    <property type="entry name" value="Epimerase_deHydtase"/>
</dbReference>
<dbReference type="SUPFAM" id="SSF51735">
    <property type="entry name" value="NAD(P)-binding Rossmann-fold domains"/>
    <property type="match status" value="1"/>
</dbReference>
<organism evidence="4 5">
    <name type="scientific">Auritidibacter ignavus</name>
    <dbReference type="NCBI Taxonomy" id="678932"/>
    <lineage>
        <taxon>Bacteria</taxon>
        <taxon>Bacillati</taxon>
        <taxon>Actinomycetota</taxon>
        <taxon>Actinomycetes</taxon>
        <taxon>Micrococcales</taxon>
        <taxon>Micrococcaceae</taxon>
        <taxon>Auritidibacter</taxon>
    </lineage>
</organism>
<gene>
    <name evidence="4" type="ORF">QDX21_12960</name>
</gene>
<dbReference type="Gene3D" id="3.30.530.20">
    <property type="match status" value="1"/>
</dbReference>
<evidence type="ECO:0000256" key="1">
    <source>
        <dbReference type="ARBA" id="ARBA00009353"/>
    </source>
</evidence>
<evidence type="ECO:0000313" key="5">
    <source>
        <dbReference type="Proteomes" id="UP001224674"/>
    </source>
</evidence>
<evidence type="ECO:0000313" key="4">
    <source>
        <dbReference type="EMBL" id="WGH93177.1"/>
    </source>
</evidence>
<dbReference type="EMBL" id="CP122566">
    <property type="protein sequence ID" value="WGH93177.1"/>
    <property type="molecule type" value="Genomic_DNA"/>
</dbReference>
<dbReference type="Proteomes" id="UP001224674">
    <property type="component" value="Chromosome"/>
</dbReference>
<accession>A0AAJ6DCT7</accession>
<dbReference type="InterPro" id="IPR010099">
    <property type="entry name" value="SDR39U1"/>
</dbReference>
<dbReference type="NCBIfam" id="TIGR01777">
    <property type="entry name" value="yfcH"/>
    <property type="match status" value="1"/>
</dbReference>
<dbReference type="Pfam" id="PF01370">
    <property type="entry name" value="Epimerase"/>
    <property type="match status" value="1"/>
</dbReference>